<gene>
    <name evidence="11" type="ORF">C8D84_103272</name>
</gene>
<dbReference type="PROSITE" id="PS50109">
    <property type="entry name" value="HIS_KIN"/>
    <property type="match status" value="1"/>
</dbReference>
<dbReference type="InterPro" id="IPR005467">
    <property type="entry name" value="His_kinase_dom"/>
</dbReference>
<organism evidence="11 12">
    <name type="scientific">Psychrobacter immobilis</name>
    <dbReference type="NCBI Taxonomy" id="498"/>
    <lineage>
        <taxon>Bacteria</taxon>
        <taxon>Pseudomonadati</taxon>
        <taxon>Pseudomonadota</taxon>
        <taxon>Gammaproteobacteria</taxon>
        <taxon>Moraxellales</taxon>
        <taxon>Moraxellaceae</taxon>
        <taxon>Psychrobacter</taxon>
    </lineage>
</organism>
<dbReference type="Gene3D" id="3.30.565.10">
    <property type="entry name" value="Histidine kinase-like ATPase, C-terminal domain"/>
    <property type="match status" value="1"/>
</dbReference>
<dbReference type="InterPro" id="IPR036097">
    <property type="entry name" value="HisK_dim/P_sf"/>
</dbReference>
<feature type="region of interest" description="Disordered" evidence="9">
    <location>
        <begin position="71"/>
        <end position="91"/>
    </location>
</feature>
<dbReference type="InterPro" id="IPR004358">
    <property type="entry name" value="Sig_transdc_His_kin-like_C"/>
</dbReference>
<keyword evidence="12" id="KW-1185">Reference proteome</keyword>
<evidence type="ECO:0000256" key="7">
    <source>
        <dbReference type="ARBA" id="ARBA00022840"/>
    </source>
</evidence>
<dbReference type="SMART" id="SM00387">
    <property type="entry name" value="HATPase_c"/>
    <property type="match status" value="1"/>
</dbReference>
<dbReference type="Proteomes" id="UP000245655">
    <property type="component" value="Unassembled WGS sequence"/>
</dbReference>
<accession>A0A2V2AA22</accession>
<dbReference type="Gene3D" id="1.10.287.130">
    <property type="match status" value="1"/>
</dbReference>
<keyword evidence="5" id="KW-0547">Nucleotide-binding</keyword>
<dbReference type="Pfam" id="PF02518">
    <property type="entry name" value="HATPase_c"/>
    <property type="match status" value="1"/>
</dbReference>
<dbReference type="GeneID" id="60254718"/>
<evidence type="ECO:0000256" key="4">
    <source>
        <dbReference type="ARBA" id="ARBA00022679"/>
    </source>
</evidence>
<name>A0A2V2AA22_PSYIM</name>
<dbReference type="GO" id="GO:0000155">
    <property type="term" value="F:phosphorelay sensor kinase activity"/>
    <property type="evidence" value="ECO:0007669"/>
    <property type="project" value="InterPro"/>
</dbReference>
<dbReference type="CDD" id="cd00082">
    <property type="entry name" value="HisKA"/>
    <property type="match status" value="1"/>
</dbReference>
<keyword evidence="4" id="KW-0808">Transferase</keyword>
<dbReference type="SUPFAM" id="SSF55874">
    <property type="entry name" value="ATPase domain of HSP90 chaperone/DNA topoisomerase II/histidine kinase"/>
    <property type="match status" value="1"/>
</dbReference>
<dbReference type="AlphaFoldDB" id="A0A2V2AA22"/>
<dbReference type="EMBL" id="QGGM01000003">
    <property type="protein sequence ID" value="PWK14245.1"/>
    <property type="molecule type" value="Genomic_DNA"/>
</dbReference>
<evidence type="ECO:0000256" key="8">
    <source>
        <dbReference type="ARBA" id="ARBA00023012"/>
    </source>
</evidence>
<evidence type="ECO:0000256" key="9">
    <source>
        <dbReference type="SAM" id="MobiDB-lite"/>
    </source>
</evidence>
<dbReference type="SUPFAM" id="SSF47384">
    <property type="entry name" value="Homodimeric domain of signal transducing histidine kinase"/>
    <property type="match status" value="1"/>
</dbReference>
<dbReference type="InterPro" id="IPR036890">
    <property type="entry name" value="HATPase_C_sf"/>
</dbReference>
<evidence type="ECO:0000256" key="2">
    <source>
        <dbReference type="ARBA" id="ARBA00012438"/>
    </source>
</evidence>
<keyword evidence="6 11" id="KW-0418">Kinase</keyword>
<keyword evidence="7" id="KW-0067">ATP-binding</keyword>
<dbReference type="Pfam" id="PF00512">
    <property type="entry name" value="HisKA"/>
    <property type="match status" value="1"/>
</dbReference>
<evidence type="ECO:0000256" key="6">
    <source>
        <dbReference type="ARBA" id="ARBA00022777"/>
    </source>
</evidence>
<dbReference type="SMART" id="SM00388">
    <property type="entry name" value="HisKA"/>
    <property type="match status" value="1"/>
</dbReference>
<dbReference type="InterPro" id="IPR003661">
    <property type="entry name" value="HisK_dim/P_dom"/>
</dbReference>
<evidence type="ECO:0000259" key="10">
    <source>
        <dbReference type="PROSITE" id="PS50109"/>
    </source>
</evidence>
<proteinExistence type="predicted"/>
<dbReference type="PANTHER" id="PTHR43065">
    <property type="entry name" value="SENSOR HISTIDINE KINASE"/>
    <property type="match status" value="1"/>
</dbReference>
<dbReference type="GO" id="GO:0005524">
    <property type="term" value="F:ATP binding"/>
    <property type="evidence" value="ECO:0007669"/>
    <property type="project" value="UniProtKB-KW"/>
</dbReference>
<sequence>MTTHLTTVKPTPDLAFMSQHLFTAILWINDDLSITWLNAQAEQLLAISSGRLLGQSILTLLASETSKALKSADSNHDSDNHVTVDKSSGEDIHEQPCSLKERFQQAKQYQQPFIDHDHLISTPLNGNLSFSVDYSVTPVIYEQQPYFIIEMWGKDRQSRISEEQRQQQQYNVARHMLRSVAHEIKNPLAGIRGAAQLLQRQFIKFSDTSPLNSASPAILGTNPLVNPNSHLQKTAEKLRNYTDIIISETDRLTHLIGKFLGSNQLPNWQTLNIHEPLEHVLSLVVNQYPQVTLQRDYDLSLPELCADKDQLIQVFLNLINNACESMTEFEQTLQQRELSEPKARQPFTSQMSNNDSTSYKPTLHIQTRIAFQHTIAGQQHKQVLQINITDNGSGIDPALIGQIFFPMVTSRAAGTGLGLSIVQDIISHHHGMIDVSSQQSKNLNDSVKNDYNHQHTSFTLYLPFNQPVHHA</sequence>
<comment type="caution">
    <text evidence="11">The sequence shown here is derived from an EMBL/GenBank/DDBJ whole genome shotgun (WGS) entry which is preliminary data.</text>
</comment>
<evidence type="ECO:0000256" key="5">
    <source>
        <dbReference type="ARBA" id="ARBA00022741"/>
    </source>
</evidence>
<evidence type="ECO:0000313" key="11">
    <source>
        <dbReference type="EMBL" id="PWK14245.1"/>
    </source>
</evidence>
<dbReference type="InterPro" id="IPR003594">
    <property type="entry name" value="HATPase_dom"/>
</dbReference>
<dbReference type="PANTHER" id="PTHR43065:SF16">
    <property type="entry name" value="SENSORY HISTIDINE KINASE_PHOSPHATASE NTRB"/>
    <property type="match status" value="1"/>
</dbReference>
<feature type="domain" description="Histidine kinase" evidence="10">
    <location>
        <begin position="179"/>
        <end position="466"/>
    </location>
</feature>
<dbReference type="Gene3D" id="3.30.450.20">
    <property type="entry name" value="PAS domain"/>
    <property type="match status" value="1"/>
</dbReference>
<evidence type="ECO:0000313" key="12">
    <source>
        <dbReference type="Proteomes" id="UP000245655"/>
    </source>
</evidence>
<keyword evidence="3" id="KW-0597">Phosphoprotein</keyword>
<comment type="catalytic activity">
    <reaction evidence="1">
        <text>ATP + protein L-histidine = ADP + protein N-phospho-L-histidine.</text>
        <dbReference type="EC" id="2.7.13.3"/>
    </reaction>
</comment>
<keyword evidence="8" id="KW-0902">Two-component regulatory system</keyword>
<evidence type="ECO:0000256" key="1">
    <source>
        <dbReference type="ARBA" id="ARBA00000085"/>
    </source>
</evidence>
<dbReference type="RefSeq" id="WP_109590446.1">
    <property type="nucleotide sequence ID" value="NZ_CAJGZY010000010.1"/>
</dbReference>
<evidence type="ECO:0000256" key="3">
    <source>
        <dbReference type="ARBA" id="ARBA00022553"/>
    </source>
</evidence>
<dbReference type="EC" id="2.7.13.3" evidence="2"/>
<dbReference type="PRINTS" id="PR00344">
    <property type="entry name" value="BCTRLSENSOR"/>
</dbReference>
<feature type="compositionally biased region" description="Basic and acidic residues" evidence="9">
    <location>
        <begin position="73"/>
        <end position="91"/>
    </location>
</feature>
<reference evidence="11 12" key="1">
    <citation type="submission" date="2018-05" db="EMBL/GenBank/DDBJ databases">
        <title>Genomic Encyclopedia of Type Strains, Phase IV (KMG-IV): sequencing the most valuable type-strain genomes for metagenomic binning, comparative biology and taxonomic classification.</title>
        <authorList>
            <person name="Goeker M."/>
        </authorList>
    </citation>
    <scope>NUCLEOTIDE SEQUENCE [LARGE SCALE GENOMIC DNA]</scope>
    <source>
        <strain evidence="11 12">DSM 7229</strain>
    </source>
</reference>
<protein>
    <recommendedName>
        <fullName evidence="2">histidine kinase</fullName>
        <ecNumber evidence="2">2.7.13.3</ecNumber>
    </recommendedName>
</protein>